<keyword evidence="3" id="KW-1185">Reference proteome</keyword>
<dbReference type="AlphaFoldDB" id="A0AA37HQ80"/>
<dbReference type="RefSeq" id="WP_238303543.1">
    <property type="nucleotide sequence ID" value="NZ_BPQM01000064.1"/>
</dbReference>
<dbReference type="EMBL" id="BPQM01000064">
    <property type="protein sequence ID" value="GJD79566.1"/>
    <property type="molecule type" value="Genomic_DNA"/>
</dbReference>
<evidence type="ECO:0000256" key="1">
    <source>
        <dbReference type="SAM" id="MobiDB-lite"/>
    </source>
</evidence>
<accession>A0AA37HQ80</accession>
<dbReference type="Proteomes" id="UP001055108">
    <property type="component" value="Unassembled WGS sequence"/>
</dbReference>
<reference evidence="2" key="2">
    <citation type="submission" date="2021-08" db="EMBL/GenBank/DDBJ databases">
        <authorList>
            <person name="Tani A."/>
            <person name="Ola A."/>
            <person name="Ogura Y."/>
            <person name="Katsura K."/>
            <person name="Hayashi T."/>
        </authorList>
    </citation>
    <scope>NUCLEOTIDE SEQUENCE</scope>
    <source>
        <strain evidence="2">NBRC 103626</strain>
    </source>
</reference>
<comment type="caution">
    <text evidence="2">The sequence shown here is derived from an EMBL/GenBank/DDBJ whole genome shotgun (WGS) entry which is preliminary data.</text>
</comment>
<name>A0AA37HQ80_9HYPH</name>
<protein>
    <submittedName>
        <fullName evidence="2">Uncharacterized protein</fullName>
    </submittedName>
</protein>
<feature type="compositionally biased region" description="Basic and acidic residues" evidence="1">
    <location>
        <begin position="17"/>
        <end position="26"/>
    </location>
</feature>
<proteinExistence type="predicted"/>
<reference evidence="2" key="1">
    <citation type="journal article" date="2016" name="Front. Microbiol.">
        <title>Genome Sequence of the Piezophilic, Mesophilic Sulfate-Reducing Bacterium Desulfovibrio indicus J2T.</title>
        <authorList>
            <person name="Cao J."/>
            <person name="Maignien L."/>
            <person name="Shao Z."/>
            <person name="Alain K."/>
            <person name="Jebbar M."/>
        </authorList>
    </citation>
    <scope>NUCLEOTIDE SEQUENCE</scope>
    <source>
        <strain evidence="2">NBRC 103626</strain>
    </source>
</reference>
<gene>
    <name evidence="2" type="ORF">NBEOAGPD_2795</name>
</gene>
<evidence type="ECO:0000313" key="2">
    <source>
        <dbReference type="EMBL" id="GJD79566.1"/>
    </source>
</evidence>
<organism evidence="2 3">
    <name type="scientific">Methylobacterium gregans</name>
    <dbReference type="NCBI Taxonomy" id="374424"/>
    <lineage>
        <taxon>Bacteria</taxon>
        <taxon>Pseudomonadati</taxon>
        <taxon>Pseudomonadota</taxon>
        <taxon>Alphaproteobacteria</taxon>
        <taxon>Hyphomicrobiales</taxon>
        <taxon>Methylobacteriaceae</taxon>
        <taxon>Methylobacterium</taxon>
    </lineage>
</organism>
<feature type="region of interest" description="Disordered" evidence="1">
    <location>
        <begin position="1"/>
        <end position="26"/>
    </location>
</feature>
<evidence type="ECO:0000313" key="3">
    <source>
        <dbReference type="Proteomes" id="UP001055108"/>
    </source>
</evidence>
<sequence length="89" mass="10257">MIKREHPLTTVPMSERPYGEDCPDARRPDGRFWSRRRYRGVEIQHGMGAWEWSFTVGGRFQTAATLTAACDRIDTYRNRQAGQARRAAA</sequence>